<keyword evidence="2" id="KW-0378">Hydrolase</keyword>
<reference evidence="3 4" key="1">
    <citation type="submission" date="2013-12" db="EMBL/GenBank/DDBJ databases">
        <authorList>
            <consortium name="DOE Joint Genome Institute"/>
            <person name="Eisen J."/>
            <person name="Huntemann M."/>
            <person name="Han J."/>
            <person name="Chen A."/>
            <person name="Kyrpides N."/>
            <person name="Mavromatis K."/>
            <person name="Markowitz V."/>
            <person name="Palaniappan K."/>
            <person name="Ivanova N."/>
            <person name="Schaumberg A."/>
            <person name="Pati A."/>
            <person name="Liolios K."/>
            <person name="Nordberg H.P."/>
            <person name="Cantor M.N."/>
            <person name="Hua S.X."/>
            <person name="Woyke T."/>
        </authorList>
    </citation>
    <scope>NUCLEOTIDE SEQUENCE [LARGE SCALE GENOMIC DNA]</scope>
    <source>
        <strain evidence="4">DSM 19437</strain>
    </source>
</reference>
<dbReference type="STRING" id="929713.NIASO_09490"/>
<protein>
    <submittedName>
        <fullName evidence="3">Thioesterase</fullName>
    </submittedName>
</protein>
<dbReference type="Proteomes" id="UP000003586">
    <property type="component" value="Chromosome"/>
</dbReference>
<dbReference type="InterPro" id="IPR050563">
    <property type="entry name" value="4-hydroxybenzoyl-CoA_TE"/>
</dbReference>
<dbReference type="HOGENOM" id="CLU_101141_8_0_10"/>
<dbReference type="PANTHER" id="PTHR31793">
    <property type="entry name" value="4-HYDROXYBENZOYL-COA THIOESTERASE FAMILY MEMBER"/>
    <property type="match status" value="1"/>
</dbReference>
<dbReference type="KEGG" id="nso:NIASO_09490"/>
<organism evidence="3 4">
    <name type="scientific">Niabella soli DSM 19437</name>
    <dbReference type="NCBI Taxonomy" id="929713"/>
    <lineage>
        <taxon>Bacteria</taxon>
        <taxon>Pseudomonadati</taxon>
        <taxon>Bacteroidota</taxon>
        <taxon>Chitinophagia</taxon>
        <taxon>Chitinophagales</taxon>
        <taxon>Chitinophagaceae</taxon>
        <taxon>Niabella</taxon>
    </lineage>
</organism>
<keyword evidence="4" id="KW-1185">Reference proteome</keyword>
<dbReference type="AlphaFoldDB" id="W0F1W8"/>
<gene>
    <name evidence="3" type="ORF">NIASO_09490</name>
</gene>
<dbReference type="EMBL" id="CP007035">
    <property type="protein sequence ID" value="AHF15321.1"/>
    <property type="molecule type" value="Genomic_DNA"/>
</dbReference>
<dbReference type="PANTHER" id="PTHR31793:SF27">
    <property type="entry name" value="NOVEL THIOESTERASE SUPERFAMILY DOMAIN AND SAPOSIN A-TYPE DOMAIN CONTAINING PROTEIN (0610012H03RIK)"/>
    <property type="match status" value="1"/>
</dbReference>
<dbReference type="Pfam" id="PF13279">
    <property type="entry name" value="4HBT_2"/>
    <property type="match status" value="1"/>
</dbReference>
<dbReference type="SUPFAM" id="SSF54637">
    <property type="entry name" value="Thioesterase/thiol ester dehydrase-isomerase"/>
    <property type="match status" value="1"/>
</dbReference>
<sequence>MARIKVALPQIFSFVCTIPVRVTDINYGGHAGNDSLLGMIHEARVQFLDQLGYTEFAIEGAGLIMTDVAIEFKNEVFRGDTIFASVAAGDFHRAGFDLYYLLEKEADGKRIPVVYAKTGMICFDYTLRKVMAVPQAAVKRLQE</sequence>
<evidence type="ECO:0000313" key="3">
    <source>
        <dbReference type="EMBL" id="AHF15321.1"/>
    </source>
</evidence>
<dbReference type="CDD" id="cd00586">
    <property type="entry name" value="4HBT"/>
    <property type="match status" value="1"/>
</dbReference>
<accession>W0F1W8</accession>
<dbReference type="eggNOG" id="COG0824">
    <property type="taxonomic scope" value="Bacteria"/>
</dbReference>
<proteinExistence type="inferred from homology"/>
<evidence type="ECO:0000256" key="2">
    <source>
        <dbReference type="ARBA" id="ARBA00022801"/>
    </source>
</evidence>
<comment type="similarity">
    <text evidence="1">Belongs to the 4-hydroxybenzoyl-CoA thioesterase family.</text>
</comment>
<dbReference type="InterPro" id="IPR029069">
    <property type="entry name" value="HotDog_dom_sf"/>
</dbReference>
<name>W0F1W8_9BACT</name>
<dbReference type="RefSeq" id="WP_008584307.1">
    <property type="nucleotide sequence ID" value="NZ_CP007035.1"/>
</dbReference>
<evidence type="ECO:0000313" key="4">
    <source>
        <dbReference type="Proteomes" id="UP000003586"/>
    </source>
</evidence>
<evidence type="ECO:0000256" key="1">
    <source>
        <dbReference type="ARBA" id="ARBA00005953"/>
    </source>
</evidence>
<dbReference type="OrthoDB" id="333038at2"/>
<dbReference type="Gene3D" id="3.10.129.10">
    <property type="entry name" value="Hotdog Thioesterase"/>
    <property type="match status" value="1"/>
</dbReference>
<dbReference type="GO" id="GO:0047617">
    <property type="term" value="F:fatty acyl-CoA hydrolase activity"/>
    <property type="evidence" value="ECO:0007669"/>
    <property type="project" value="TreeGrafter"/>
</dbReference>